<dbReference type="EMBL" id="CP031034">
    <property type="protein sequence ID" value="QDZ17737.1"/>
    <property type="molecule type" value="Genomic_DNA"/>
</dbReference>
<evidence type="ECO:0000256" key="3">
    <source>
        <dbReference type="ARBA" id="ARBA00023315"/>
    </source>
</evidence>
<keyword evidence="2 6" id="KW-0808">Transferase</keyword>
<evidence type="ECO:0000256" key="1">
    <source>
        <dbReference type="ARBA" id="ARBA00009342"/>
    </source>
</evidence>
<accession>A0A5B8MBK7</accession>
<evidence type="ECO:0000256" key="2">
    <source>
        <dbReference type="ARBA" id="ARBA00022679"/>
    </source>
</evidence>
<evidence type="ECO:0000259" key="5">
    <source>
        <dbReference type="PROSITE" id="PS51186"/>
    </source>
</evidence>
<dbReference type="SUPFAM" id="SSF55729">
    <property type="entry name" value="Acyl-CoA N-acyltransferases (Nat)"/>
    <property type="match status" value="1"/>
</dbReference>
<feature type="domain" description="N-acetyltransferase" evidence="5">
    <location>
        <begin position="14"/>
        <end position="180"/>
    </location>
</feature>
<dbReference type="Pfam" id="PF13302">
    <property type="entry name" value="Acetyltransf_3"/>
    <property type="match status" value="1"/>
</dbReference>
<dbReference type="STRING" id="1764295.A0A5B8MBK7"/>
<evidence type="ECO:0000313" key="7">
    <source>
        <dbReference type="Proteomes" id="UP000316726"/>
    </source>
</evidence>
<dbReference type="GO" id="GO:0008080">
    <property type="term" value="F:N-acetyltransferase activity"/>
    <property type="evidence" value="ECO:0007669"/>
    <property type="project" value="InterPro"/>
</dbReference>
<reference evidence="6 7" key="1">
    <citation type="submission" date="2018-07" db="EMBL/GenBank/DDBJ databases">
        <title>The complete nuclear genome of the prasinophyte Chloropicon primus (CCMP1205).</title>
        <authorList>
            <person name="Pombert J.-F."/>
            <person name="Otis C."/>
            <person name="Turmel M."/>
            <person name="Lemieux C."/>
        </authorList>
    </citation>
    <scope>NUCLEOTIDE SEQUENCE [LARGE SCALE GENOMIC DNA]</scope>
    <source>
        <strain evidence="6 7">CCMP1205</strain>
    </source>
</reference>
<gene>
    <name evidence="6" type="ORF">A3770_01p02550</name>
</gene>
<keyword evidence="7" id="KW-1185">Reference proteome</keyword>
<sequence>MKANANLVIEGVLVKLVPYREEHVPKYHEWMQDPRLLEATASEPLSLEQEYDMQKSWREDEDKCTFIVLDKALPSEPGLHHGAGMAGDVNLFFNEPDGKDVAEIEVMIAEDKSRRKGLALEAVRMMIRYAATELKCTKFVAKIGESNLASLSLFNKLGFREVKRVEVFNEVHKELKVTPELLDGLQSVKYQQYDEKR</sequence>
<dbReference type="PANTHER" id="PTHR13256:SF16">
    <property type="entry name" value="ALPHA_BETA-TUBULIN-N-ACETYLTRANSFERASE 9"/>
    <property type="match status" value="1"/>
</dbReference>
<name>A0A5B8MBK7_9CHLO</name>
<keyword evidence="3" id="KW-0012">Acyltransferase</keyword>
<evidence type="ECO:0000256" key="4">
    <source>
        <dbReference type="ARBA" id="ARBA00069551"/>
    </source>
</evidence>
<comment type="similarity">
    <text evidence="1">Belongs to the acetyltransferase family. GNAT subfamily.</text>
</comment>
<dbReference type="Gene3D" id="3.40.630.30">
    <property type="match status" value="1"/>
</dbReference>
<dbReference type="OrthoDB" id="5043642at2759"/>
<dbReference type="AlphaFoldDB" id="A0A5B8MBK7"/>
<dbReference type="PROSITE" id="PS51186">
    <property type="entry name" value="GNAT"/>
    <property type="match status" value="1"/>
</dbReference>
<organism evidence="6 7">
    <name type="scientific">Chloropicon primus</name>
    <dbReference type="NCBI Taxonomy" id="1764295"/>
    <lineage>
        <taxon>Eukaryota</taxon>
        <taxon>Viridiplantae</taxon>
        <taxon>Chlorophyta</taxon>
        <taxon>Chloropicophyceae</taxon>
        <taxon>Chloropicales</taxon>
        <taxon>Chloropicaceae</taxon>
        <taxon>Chloropicon</taxon>
    </lineage>
</organism>
<dbReference type="PANTHER" id="PTHR13256">
    <property type="entry name" value="N-ACETYLTRANSFERASE 9"/>
    <property type="match status" value="1"/>
</dbReference>
<dbReference type="InterPro" id="IPR016181">
    <property type="entry name" value="Acyl_CoA_acyltransferase"/>
</dbReference>
<dbReference type="InterPro" id="IPR039135">
    <property type="entry name" value="NAT9-like"/>
</dbReference>
<dbReference type="FunFam" id="3.40.630.30:FF:000248">
    <property type="entry name" value="N-acetyltransferase 9-like protein"/>
    <property type="match status" value="1"/>
</dbReference>
<proteinExistence type="inferred from homology"/>
<dbReference type="InterPro" id="IPR000182">
    <property type="entry name" value="GNAT_dom"/>
</dbReference>
<evidence type="ECO:0000313" key="6">
    <source>
        <dbReference type="EMBL" id="QDZ17737.1"/>
    </source>
</evidence>
<dbReference type="Proteomes" id="UP000316726">
    <property type="component" value="Chromosome 1"/>
</dbReference>
<protein>
    <recommendedName>
        <fullName evidence="4">N-acetyltransferase 9-like protein</fullName>
    </recommendedName>
</protein>